<name>A0A8A4TR44_SULCO</name>
<dbReference type="InterPro" id="IPR006143">
    <property type="entry name" value="RND_pump_MFP"/>
</dbReference>
<sequence length="362" mass="39881">MFKAILKKLTIFIFFLLVVASFAGTGYFLYKKSEEPPVVHETVAPLRTDIVKKTVATGSINPRQEIEIKSHVSGVVDTLYVEAGDVVEVGQLIAKIRIIPSVTSLHDAESTVEAVRITYENDRNELTRQRKVFEQNLISESEFNAFELAARRSAQELEAAIANLELVREGASKRSGTESNLVHSTAAGMVLDVPVEVGNFVIESNTFNDGTTIAAVANMNEMIFEGRVDESEVGKIRLGMPLDLRIGALDTERFNAELEFIAPKGIELEGAIQFEIRAKINMPADAFLRAGYSANADIVLDRRENVLAVREADLLFEDDKVLVEVETGAQVFAKKEIQVGLSDGIHIEVLSGLDSETRIKKN</sequence>
<evidence type="ECO:0000256" key="1">
    <source>
        <dbReference type="ARBA" id="ARBA00009477"/>
    </source>
</evidence>
<gene>
    <name evidence="4" type="ORF">J3U87_03190</name>
</gene>
<keyword evidence="5" id="KW-1185">Reference proteome</keyword>
<dbReference type="PANTHER" id="PTHR30469">
    <property type="entry name" value="MULTIDRUG RESISTANCE PROTEIN MDTA"/>
    <property type="match status" value="1"/>
</dbReference>
<dbReference type="SUPFAM" id="SSF111369">
    <property type="entry name" value="HlyD-like secretion proteins"/>
    <property type="match status" value="1"/>
</dbReference>
<dbReference type="AlphaFoldDB" id="A0A8A4TR44"/>
<dbReference type="NCBIfam" id="TIGR01730">
    <property type="entry name" value="RND_mfp"/>
    <property type="match status" value="1"/>
</dbReference>
<dbReference type="Gene3D" id="2.40.420.20">
    <property type="match status" value="1"/>
</dbReference>
<evidence type="ECO:0000259" key="3">
    <source>
        <dbReference type="Pfam" id="PF00364"/>
    </source>
</evidence>
<comment type="similarity">
    <text evidence="1">Belongs to the membrane fusion protein (MFP) (TC 8.A.1) family.</text>
</comment>
<dbReference type="Pfam" id="PF00364">
    <property type="entry name" value="Biotin_lipoyl"/>
    <property type="match status" value="1"/>
</dbReference>
<dbReference type="Gene3D" id="2.40.50.100">
    <property type="match status" value="1"/>
</dbReference>
<evidence type="ECO:0000256" key="2">
    <source>
        <dbReference type="SAM" id="Coils"/>
    </source>
</evidence>
<reference evidence="4" key="1">
    <citation type="submission" date="2021-03" db="EMBL/GenBank/DDBJ databases">
        <title>Acanthopleuribacteraceae sp. M133.</title>
        <authorList>
            <person name="Wang G."/>
        </authorList>
    </citation>
    <scope>NUCLEOTIDE SEQUENCE</scope>
    <source>
        <strain evidence="4">M133</strain>
    </source>
</reference>
<keyword evidence="2" id="KW-0175">Coiled coil</keyword>
<feature type="domain" description="Lipoyl-binding" evidence="3">
    <location>
        <begin position="65"/>
        <end position="96"/>
    </location>
</feature>
<dbReference type="GO" id="GO:0015562">
    <property type="term" value="F:efflux transmembrane transporter activity"/>
    <property type="evidence" value="ECO:0007669"/>
    <property type="project" value="TreeGrafter"/>
</dbReference>
<dbReference type="EMBL" id="CP071793">
    <property type="protein sequence ID" value="QTD51451.1"/>
    <property type="molecule type" value="Genomic_DNA"/>
</dbReference>
<proteinExistence type="inferred from homology"/>
<organism evidence="4 5">
    <name type="scientific">Sulfidibacter corallicola</name>
    <dbReference type="NCBI Taxonomy" id="2818388"/>
    <lineage>
        <taxon>Bacteria</taxon>
        <taxon>Pseudomonadati</taxon>
        <taxon>Acidobacteriota</taxon>
        <taxon>Holophagae</taxon>
        <taxon>Acanthopleuribacterales</taxon>
        <taxon>Acanthopleuribacteraceae</taxon>
        <taxon>Sulfidibacter</taxon>
    </lineage>
</organism>
<dbReference type="InterPro" id="IPR000089">
    <property type="entry name" value="Biotin_lipoyl"/>
</dbReference>
<evidence type="ECO:0000313" key="4">
    <source>
        <dbReference type="EMBL" id="QTD51451.1"/>
    </source>
</evidence>
<evidence type="ECO:0000313" key="5">
    <source>
        <dbReference type="Proteomes" id="UP000663929"/>
    </source>
</evidence>
<accession>A0A8A4TR44</accession>
<feature type="coiled-coil region" evidence="2">
    <location>
        <begin position="116"/>
        <end position="174"/>
    </location>
</feature>
<protein>
    <submittedName>
        <fullName evidence="4">Efflux RND transporter periplasmic adaptor subunit</fullName>
    </submittedName>
</protein>
<dbReference type="Gene3D" id="2.40.30.170">
    <property type="match status" value="1"/>
</dbReference>
<dbReference type="Gene3D" id="1.10.287.470">
    <property type="entry name" value="Helix hairpin bin"/>
    <property type="match status" value="1"/>
</dbReference>
<dbReference type="KEGG" id="scor:J3U87_03190"/>
<dbReference type="GO" id="GO:1990281">
    <property type="term" value="C:efflux pump complex"/>
    <property type="evidence" value="ECO:0007669"/>
    <property type="project" value="TreeGrafter"/>
</dbReference>
<dbReference type="Proteomes" id="UP000663929">
    <property type="component" value="Chromosome"/>
</dbReference>
<dbReference type="PANTHER" id="PTHR30469:SF33">
    <property type="entry name" value="SLR1207 PROTEIN"/>
    <property type="match status" value="1"/>
</dbReference>